<dbReference type="Gene3D" id="3.40.50.720">
    <property type="entry name" value="NAD(P)-binding Rossmann-like Domain"/>
    <property type="match status" value="1"/>
</dbReference>
<dbReference type="Pfam" id="PF13602">
    <property type="entry name" value="ADH_zinc_N_2"/>
    <property type="match status" value="1"/>
</dbReference>
<evidence type="ECO:0000256" key="2">
    <source>
        <dbReference type="ARBA" id="ARBA00023002"/>
    </source>
</evidence>
<organism evidence="4">
    <name type="scientific">uncultured alpha proteobacterium HF0130_06E21</name>
    <dbReference type="NCBI Taxonomy" id="710808"/>
    <lineage>
        <taxon>Bacteria</taxon>
        <taxon>Pseudomonadati</taxon>
        <taxon>Pseudomonadota</taxon>
        <taxon>Alphaproteobacteria</taxon>
        <taxon>environmental samples</taxon>
    </lineage>
</organism>
<name>E0XT27_9PROT</name>
<dbReference type="Pfam" id="PF08240">
    <property type="entry name" value="ADH_N"/>
    <property type="match status" value="1"/>
</dbReference>
<dbReference type="AlphaFoldDB" id="E0XT27"/>
<dbReference type="InterPro" id="IPR013154">
    <property type="entry name" value="ADH-like_N"/>
</dbReference>
<dbReference type="InterPro" id="IPR020843">
    <property type="entry name" value="ER"/>
</dbReference>
<dbReference type="InterPro" id="IPR011032">
    <property type="entry name" value="GroES-like_sf"/>
</dbReference>
<accession>E0XT27</accession>
<dbReference type="InterPro" id="IPR036291">
    <property type="entry name" value="NAD(P)-bd_dom_sf"/>
</dbReference>
<evidence type="ECO:0000313" key="4">
    <source>
        <dbReference type="EMBL" id="ADI17568.1"/>
    </source>
</evidence>
<keyword evidence="1" id="KW-0521">NADP</keyword>
<dbReference type="GO" id="GO:0070402">
    <property type="term" value="F:NADPH binding"/>
    <property type="evidence" value="ECO:0007669"/>
    <property type="project" value="TreeGrafter"/>
</dbReference>
<sequence>MKAVRMHKIGDPEVLQVDDIPTPIPGPGQVLVKAHSIGVGLADQLVRDGRYPWMPDLPTIPGIEMSGTVAAVGDGVTWHCEGDSVVVSAVRERGCYAEYLAIDANWAFPCPDGLDLAAAGCLMNYRVAYRILHSGARVQAGETIAIVGAAGGLGSALLDISNVAELETIALVRSPEKVAFVRERGARHVIDTTAGDQYEAIMEITGGRGVDHFIDPVGGGDFVGHLDLLAIHGTLVLYGMIEGLPKDDVFAAQTQRWARCPAVRVFSIHSFDQKAAAAGQDMELLMGMMAEGRIEPTIYAEMPLDTAAEAHRHLDESRIMGKLLLQPHRDTTQFR</sequence>
<keyword evidence="2" id="KW-0560">Oxidoreductase</keyword>
<feature type="domain" description="Enoyl reductase (ER)" evidence="3">
    <location>
        <begin position="10"/>
        <end position="325"/>
    </location>
</feature>
<evidence type="ECO:0000259" key="3">
    <source>
        <dbReference type="SMART" id="SM00829"/>
    </source>
</evidence>
<dbReference type="PANTHER" id="PTHR48106">
    <property type="entry name" value="QUINONE OXIDOREDUCTASE PIG3-RELATED"/>
    <property type="match status" value="1"/>
</dbReference>
<dbReference type="EMBL" id="GU474868">
    <property type="protein sequence ID" value="ADI17568.1"/>
    <property type="molecule type" value="Genomic_DNA"/>
</dbReference>
<protein>
    <submittedName>
        <fullName evidence="4">NADPH:quinone reductase and related Zn-dependent oxidoreductases</fullName>
    </submittedName>
</protein>
<dbReference type="GO" id="GO:0016651">
    <property type="term" value="F:oxidoreductase activity, acting on NAD(P)H"/>
    <property type="evidence" value="ECO:0007669"/>
    <property type="project" value="TreeGrafter"/>
</dbReference>
<dbReference type="SUPFAM" id="SSF51735">
    <property type="entry name" value="NAD(P)-binding Rossmann-fold domains"/>
    <property type="match status" value="1"/>
</dbReference>
<dbReference type="Gene3D" id="3.90.180.10">
    <property type="entry name" value="Medium-chain alcohol dehydrogenases, catalytic domain"/>
    <property type="match status" value="1"/>
</dbReference>
<evidence type="ECO:0000256" key="1">
    <source>
        <dbReference type="ARBA" id="ARBA00022857"/>
    </source>
</evidence>
<dbReference type="PANTHER" id="PTHR48106:SF18">
    <property type="entry name" value="QUINONE OXIDOREDUCTASE PIG3"/>
    <property type="match status" value="1"/>
</dbReference>
<proteinExistence type="predicted"/>
<dbReference type="SUPFAM" id="SSF50129">
    <property type="entry name" value="GroES-like"/>
    <property type="match status" value="1"/>
</dbReference>
<dbReference type="SMART" id="SM00829">
    <property type="entry name" value="PKS_ER"/>
    <property type="match status" value="1"/>
</dbReference>
<reference evidence="4" key="1">
    <citation type="journal article" date="2011" name="Environ. Microbiol.">
        <title>Time-series analyses of Monterey Bay coastal microbial picoplankton using a 'genome proxy' microarray.</title>
        <authorList>
            <person name="Rich V.I."/>
            <person name="Pham V.D."/>
            <person name="Eppley J."/>
            <person name="Shi Y."/>
            <person name="DeLong E.F."/>
        </authorList>
    </citation>
    <scope>NUCLEOTIDE SEQUENCE</scope>
</reference>